<reference evidence="7 8" key="1">
    <citation type="journal article" date="2011" name="J. Bacteriol.">
        <title>Genome sequence of strain IMCC3088, a proteorhodopsin-containing marine bacterium belonging to the OM60/NOR5 clade.</title>
        <authorList>
            <person name="Jang Y."/>
            <person name="Oh H.M."/>
            <person name="Kang I."/>
            <person name="Lee K."/>
            <person name="Yang S.J."/>
            <person name="Cho J.C."/>
        </authorList>
    </citation>
    <scope>NUCLEOTIDE SEQUENCE [LARGE SCALE GENOMIC DNA]</scope>
    <source>
        <strain evidence="7 8">IMCC3088</strain>
    </source>
</reference>
<dbReference type="Proteomes" id="UP000005615">
    <property type="component" value="Unassembled WGS sequence"/>
</dbReference>
<evidence type="ECO:0000259" key="5">
    <source>
        <dbReference type="Pfam" id="PF00534"/>
    </source>
</evidence>
<evidence type="ECO:0000313" key="7">
    <source>
        <dbReference type="EMBL" id="EGG30966.1"/>
    </source>
</evidence>
<dbReference type="PANTHER" id="PTHR45825">
    <property type="entry name" value="GRANULE-BOUND STARCH SYNTHASE 1, CHLOROPLASTIC/AMYLOPLASTIC"/>
    <property type="match status" value="1"/>
</dbReference>
<accession>F3KYB0</accession>
<dbReference type="Pfam" id="PF00534">
    <property type="entry name" value="Glycos_transf_1"/>
    <property type="match status" value="1"/>
</dbReference>
<keyword evidence="3" id="KW-0328">Glycosyltransferase</keyword>
<dbReference type="eggNOG" id="COG0297">
    <property type="taxonomic scope" value="Bacteria"/>
</dbReference>
<evidence type="ECO:0000259" key="6">
    <source>
        <dbReference type="Pfam" id="PF08323"/>
    </source>
</evidence>
<dbReference type="InterPro" id="IPR013534">
    <property type="entry name" value="Starch_synth_cat_dom"/>
</dbReference>
<dbReference type="InterPro" id="IPR001296">
    <property type="entry name" value="Glyco_trans_1"/>
</dbReference>
<evidence type="ECO:0000313" key="8">
    <source>
        <dbReference type="Proteomes" id="UP000005615"/>
    </source>
</evidence>
<comment type="caution">
    <text evidence="7">The sequence shown here is derived from an EMBL/GenBank/DDBJ whole genome shotgun (WGS) entry which is preliminary data.</text>
</comment>
<evidence type="ECO:0000256" key="4">
    <source>
        <dbReference type="ARBA" id="ARBA00022679"/>
    </source>
</evidence>
<sequence length="512" mass="56031">MNILMVAAENGTLPGGKVGGIGDVVRDLPPALAATGASIQVVMPGYQVFSKLEQAELVGHLDVPFGGTVETVTLVKIDTGNGVDLWIIDSPLLAPQGAGRVYCHDPDSQPFATDATKFALFSAAVCELLLHRHFGVLDFVHLHDWHAAFVAMLLRYHSRYQAERTQRLVYTIHNLALQGIRPVDGNPSALKTWFPDFGAVDHQIMDLRYPDCINPVRAAINLCDTIHTVSPSYILEIQEPTNEKLGFYGGEGLDRDLRAAAAEDRLVGVLNGCDYADTPKKIPSWKRMLAVAEQAVTAWSLAEAADVHTLALSRIAKWKSQPSPTCVLTSVGRATDQKLRILREGLTPQTSSLAQILNQLPPDAKLIMTGSGDAAYETFLFETAKTHDNFLFLRGYSEALGTILYAGGDLFLMPSSFEPCGISQLLAMRAGQPVVAHAVGGLRDTIIDNETGFLFNGANPRAQSLELVGTVAYAMELFYMNPSRYRLIREAASKVRFEWSKIAKQYRQSIYV</sequence>
<dbReference type="Pfam" id="PF08323">
    <property type="entry name" value="Glyco_transf_5"/>
    <property type="match status" value="1"/>
</dbReference>
<keyword evidence="4" id="KW-0808">Transferase</keyword>
<dbReference type="AlphaFoldDB" id="F3KYB0"/>
<dbReference type="Gene3D" id="3.40.50.2000">
    <property type="entry name" value="Glycogen Phosphorylase B"/>
    <property type="match status" value="2"/>
</dbReference>
<dbReference type="STRING" id="2518989.IMCC3088_1278"/>
<dbReference type="OrthoDB" id="9808590at2"/>
<keyword evidence="8" id="KW-1185">Reference proteome</keyword>
<protein>
    <recommendedName>
        <fullName evidence="2">starch synthase</fullName>
        <ecNumber evidence="2">2.4.1.21</ecNumber>
    </recommendedName>
</protein>
<evidence type="ECO:0000256" key="2">
    <source>
        <dbReference type="ARBA" id="ARBA00012588"/>
    </source>
</evidence>
<dbReference type="GO" id="GO:0005978">
    <property type="term" value="P:glycogen biosynthetic process"/>
    <property type="evidence" value="ECO:0007669"/>
    <property type="project" value="TreeGrafter"/>
</dbReference>
<feature type="domain" description="Glycosyl transferase family 1" evidence="5">
    <location>
        <begin position="352"/>
        <end position="463"/>
    </location>
</feature>
<gene>
    <name evidence="7" type="ORF">IMCC3088_1278</name>
</gene>
<dbReference type="SUPFAM" id="SSF53756">
    <property type="entry name" value="UDP-Glycosyltransferase/glycogen phosphorylase"/>
    <property type="match status" value="1"/>
</dbReference>
<dbReference type="GO" id="GO:0009011">
    <property type="term" value="F:alpha-1,4-glucan glucosyltransferase (ADP-glucose donor) activity"/>
    <property type="evidence" value="ECO:0007669"/>
    <property type="project" value="UniProtKB-EC"/>
</dbReference>
<evidence type="ECO:0000256" key="1">
    <source>
        <dbReference type="ARBA" id="ARBA00001478"/>
    </source>
</evidence>
<dbReference type="RefSeq" id="WP_009574387.1">
    <property type="nucleotide sequence ID" value="NZ_AEIG01000002.1"/>
</dbReference>
<organism evidence="7 8">
    <name type="scientific">Aequoribacter fuscus</name>
    <dbReference type="NCBI Taxonomy" id="2518989"/>
    <lineage>
        <taxon>Bacteria</taxon>
        <taxon>Pseudomonadati</taxon>
        <taxon>Pseudomonadota</taxon>
        <taxon>Gammaproteobacteria</taxon>
        <taxon>Cellvibrionales</taxon>
        <taxon>Halieaceae</taxon>
        <taxon>Aequoribacter</taxon>
    </lineage>
</organism>
<proteinExistence type="predicted"/>
<name>F3KYB0_9GAMM</name>
<comment type="catalytic activity">
    <reaction evidence="1">
        <text>[(1-&gt;4)-alpha-D-glucosyl](n) + ADP-alpha-D-glucose = [(1-&gt;4)-alpha-D-glucosyl](n+1) + ADP + H(+)</text>
        <dbReference type="Rhea" id="RHEA:18189"/>
        <dbReference type="Rhea" id="RHEA-COMP:9584"/>
        <dbReference type="Rhea" id="RHEA-COMP:9587"/>
        <dbReference type="ChEBI" id="CHEBI:15378"/>
        <dbReference type="ChEBI" id="CHEBI:15444"/>
        <dbReference type="ChEBI" id="CHEBI:57498"/>
        <dbReference type="ChEBI" id="CHEBI:456216"/>
        <dbReference type="EC" id="2.4.1.21"/>
    </reaction>
</comment>
<dbReference type="CDD" id="cd03791">
    <property type="entry name" value="GT5_Glycogen_synthase_DULL1-like"/>
    <property type="match status" value="1"/>
</dbReference>
<evidence type="ECO:0000256" key="3">
    <source>
        <dbReference type="ARBA" id="ARBA00022676"/>
    </source>
</evidence>
<dbReference type="GO" id="GO:0005829">
    <property type="term" value="C:cytosol"/>
    <property type="evidence" value="ECO:0007669"/>
    <property type="project" value="TreeGrafter"/>
</dbReference>
<dbReference type="PANTHER" id="PTHR45825:SF11">
    <property type="entry name" value="ALPHA AMYLASE DOMAIN-CONTAINING PROTEIN"/>
    <property type="match status" value="1"/>
</dbReference>
<dbReference type="EC" id="2.4.1.21" evidence="2"/>
<feature type="domain" description="Starch synthase catalytic" evidence="6">
    <location>
        <begin position="2"/>
        <end position="258"/>
    </location>
</feature>
<dbReference type="EMBL" id="AEIG01000002">
    <property type="protein sequence ID" value="EGG30966.1"/>
    <property type="molecule type" value="Genomic_DNA"/>
</dbReference>